<evidence type="ECO:0000256" key="8">
    <source>
        <dbReference type="SAM" id="MobiDB-lite"/>
    </source>
</evidence>
<dbReference type="CDD" id="cd13565">
    <property type="entry name" value="PBP2_PstS"/>
    <property type="match status" value="1"/>
</dbReference>
<dbReference type="EMBL" id="JAETWB010000001">
    <property type="protein sequence ID" value="MBL6076723.1"/>
    <property type="molecule type" value="Genomic_DNA"/>
</dbReference>
<comment type="similarity">
    <text evidence="2 7">Belongs to the PstS family.</text>
</comment>
<dbReference type="NCBIfam" id="TIGR00975">
    <property type="entry name" value="3a0107s03"/>
    <property type="match status" value="1"/>
</dbReference>
<evidence type="ECO:0000313" key="11">
    <source>
        <dbReference type="Proteomes" id="UP000660885"/>
    </source>
</evidence>
<gene>
    <name evidence="10" type="primary">pstS</name>
    <name evidence="10" type="ORF">JMJ56_01815</name>
</gene>
<evidence type="ECO:0000256" key="5">
    <source>
        <dbReference type="ARBA" id="ARBA00022448"/>
    </source>
</evidence>
<evidence type="ECO:0000256" key="7">
    <source>
        <dbReference type="PIRNR" id="PIRNR002756"/>
    </source>
</evidence>
<keyword evidence="11" id="KW-1185">Reference proteome</keyword>
<evidence type="ECO:0000256" key="1">
    <source>
        <dbReference type="ARBA" id="ARBA00002841"/>
    </source>
</evidence>
<reference evidence="10 11" key="1">
    <citation type="submission" date="2021-01" db="EMBL/GenBank/DDBJ databases">
        <title>Belnapia mucosa sp. nov. and Belnapia arida sp. nov., isolated from the Tabernas Desert (Almeria, Spain).</title>
        <authorList>
            <person name="Molina-Menor E."/>
            <person name="Vidal-Verdu A."/>
            <person name="Calonge A."/>
            <person name="Satari L."/>
            <person name="Pereto J."/>
            <person name="Porcar M."/>
        </authorList>
    </citation>
    <scope>NUCLEOTIDE SEQUENCE [LARGE SCALE GENOMIC DNA]</scope>
    <source>
        <strain evidence="10 11">T18</strain>
    </source>
</reference>
<organism evidence="10 11">
    <name type="scientific">Belnapia arida</name>
    <dbReference type="NCBI Taxonomy" id="2804533"/>
    <lineage>
        <taxon>Bacteria</taxon>
        <taxon>Pseudomonadati</taxon>
        <taxon>Pseudomonadota</taxon>
        <taxon>Alphaproteobacteria</taxon>
        <taxon>Acetobacterales</taxon>
        <taxon>Roseomonadaceae</taxon>
        <taxon>Belnapia</taxon>
    </lineage>
</organism>
<feature type="domain" description="PBP" evidence="9">
    <location>
        <begin position="72"/>
        <end position="353"/>
    </location>
</feature>
<protein>
    <recommendedName>
        <fullName evidence="4 7">Phosphate-binding protein PstS</fullName>
    </recommendedName>
</protein>
<feature type="region of interest" description="Disordered" evidence="8">
    <location>
        <begin position="1"/>
        <end position="42"/>
    </location>
</feature>
<accession>A0ABS1TWA6</accession>
<dbReference type="PIRSF" id="PIRSF002756">
    <property type="entry name" value="PstS"/>
    <property type="match status" value="1"/>
</dbReference>
<dbReference type="Gene3D" id="3.40.190.10">
    <property type="entry name" value="Periplasmic binding protein-like II"/>
    <property type="match status" value="2"/>
</dbReference>
<dbReference type="InterPro" id="IPR024370">
    <property type="entry name" value="PBP_domain"/>
</dbReference>
<dbReference type="InterPro" id="IPR005673">
    <property type="entry name" value="ABC_phos-bd_PstS"/>
</dbReference>
<keyword evidence="5 7" id="KW-0813">Transport</keyword>
<dbReference type="PANTHER" id="PTHR42996:SF1">
    <property type="entry name" value="PHOSPHATE-BINDING PROTEIN PSTS"/>
    <property type="match status" value="1"/>
</dbReference>
<evidence type="ECO:0000259" key="9">
    <source>
        <dbReference type="Pfam" id="PF12849"/>
    </source>
</evidence>
<keyword evidence="6 7" id="KW-0592">Phosphate transport</keyword>
<evidence type="ECO:0000256" key="4">
    <source>
        <dbReference type="ARBA" id="ARBA00021889"/>
    </source>
</evidence>
<comment type="function">
    <text evidence="1 7">Part of the ABC transporter complex PstSACB involved in phosphate import.</text>
</comment>
<dbReference type="SUPFAM" id="SSF53850">
    <property type="entry name" value="Periplasmic binding protein-like II"/>
    <property type="match status" value="1"/>
</dbReference>
<evidence type="ECO:0000313" key="10">
    <source>
        <dbReference type="EMBL" id="MBL6076723.1"/>
    </source>
</evidence>
<comment type="subunit">
    <text evidence="3 7">The complex is composed of two ATP-binding proteins (PstB), two transmembrane proteins (PstC and PstA) and a solute-binding protein (PstS).</text>
</comment>
<evidence type="ECO:0000256" key="2">
    <source>
        <dbReference type="ARBA" id="ARBA00008725"/>
    </source>
</evidence>
<dbReference type="Pfam" id="PF12849">
    <property type="entry name" value="PBP_like_2"/>
    <property type="match status" value="1"/>
</dbReference>
<proteinExistence type="inferred from homology"/>
<comment type="caution">
    <text evidence="10">The sequence shown here is derived from an EMBL/GenBank/DDBJ whole genome shotgun (WGS) entry which is preliminary data.</text>
</comment>
<evidence type="ECO:0000256" key="3">
    <source>
        <dbReference type="ARBA" id="ARBA00011529"/>
    </source>
</evidence>
<dbReference type="PANTHER" id="PTHR42996">
    <property type="entry name" value="PHOSPHATE-BINDING PROTEIN PSTS"/>
    <property type="match status" value="1"/>
</dbReference>
<dbReference type="Proteomes" id="UP000660885">
    <property type="component" value="Unassembled WGS sequence"/>
</dbReference>
<dbReference type="InterPro" id="IPR050962">
    <property type="entry name" value="Phosphate-bind_PstS"/>
</dbReference>
<evidence type="ECO:0000256" key="6">
    <source>
        <dbReference type="ARBA" id="ARBA00022592"/>
    </source>
</evidence>
<sequence>MTWPVIGPVSSKLHGYETQPSYGGSRKAPHPGPQSPGRDNRGDIHVHRRQLLASASLLAAGTAFGGRAFAQGGQVTGAGATFPNPVYQKWAEAGRGATGITVNYQSVGSGAGINQIRNRTVDFGASDAPLTPQQLTEANLLQFPSVMGSLVAIVNIPGIEDGQLKLTGELLAEIYLGKITKWNDPKLVELNRGLTLPNLAIAPAYRADGSGTTFVWVSYLAAVSPEWKEKVGVGTSVRFPAGTGARGNEGVAGTVKNIRGAIGYVENAYAVSNKLVTTQLRNKAGQFVKPTHESFIAAAQSADWNAPGMAASLIDQQGATSWPIVSPTFILLPKNPTDAERSRNVMKFFDWAFNNGAQLATQLDYIPLPKPVQDQIRTAWKAEVKANGQPVWNG</sequence>
<name>A0ABS1TWA6_9PROT</name>
<dbReference type="NCBIfam" id="NF008171">
    <property type="entry name" value="PRK10918.1"/>
    <property type="match status" value="1"/>
</dbReference>